<comment type="cofactor">
    <cofactor evidence="2">
        <name>Zn(2+)</name>
        <dbReference type="ChEBI" id="CHEBI:29105"/>
    </cofactor>
</comment>
<evidence type="ECO:0000256" key="8">
    <source>
        <dbReference type="ARBA" id="ARBA00022806"/>
    </source>
</evidence>
<comment type="catalytic activity">
    <reaction evidence="15">
        <text>Couples ATP hydrolysis with the unwinding of duplex DNA by translocating in the 3'-5' direction.</text>
        <dbReference type="EC" id="5.6.2.4"/>
    </reaction>
</comment>
<feature type="domain" description="Helicase C-terminal" evidence="19">
    <location>
        <begin position="216"/>
        <end position="365"/>
    </location>
</feature>
<comment type="similarity">
    <text evidence="3">Belongs to the helicase family. RecQ subfamily.</text>
</comment>
<evidence type="ECO:0000259" key="19">
    <source>
        <dbReference type="PROSITE" id="PS51194"/>
    </source>
</evidence>
<dbReference type="SMART" id="SM00487">
    <property type="entry name" value="DEXDc"/>
    <property type="match status" value="1"/>
</dbReference>
<dbReference type="InterPro" id="IPR032284">
    <property type="entry name" value="RecQ_Zn-bd"/>
</dbReference>
<evidence type="ECO:0000256" key="6">
    <source>
        <dbReference type="ARBA" id="ARBA00022763"/>
    </source>
</evidence>
<dbReference type="GO" id="GO:0016787">
    <property type="term" value="F:hydrolase activity"/>
    <property type="evidence" value="ECO:0007669"/>
    <property type="project" value="UniProtKB-KW"/>
</dbReference>
<keyword evidence="11" id="KW-0238">DNA-binding</keyword>
<keyword evidence="4" id="KW-0479">Metal-binding</keyword>
<evidence type="ECO:0000256" key="5">
    <source>
        <dbReference type="ARBA" id="ARBA00022741"/>
    </source>
</evidence>
<dbReference type="Pfam" id="PF00570">
    <property type="entry name" value="HRDC"/>
    <property type="match status" value="1"/>
</dbReference>
<keyword evidence="8 20" id="KW-0347">Helicase</keyword>
<evidence type="ECO:0000256" key="14">
    <source>
        <dbReference type="ARBA" id="ARBA00023235"/>
    </source>
</evidence>
<dbReference type="GO" id="GO:0043590">
    <property type="term" value="C:bacterial nucleoid"/>
    <property type="evidence" value="ECO:0007669"/>
    <property type="project" value="TreeGrafter"/>
</dbReference>
<dbReference type="InterPro" id="IPR018982">
    <property type="entry name" value="RQC_domain"/>
</dbReference>
<dbReference type="Pfam" id="PF16124">
    <property type="entry name" value="RecQ_Zn_bind"/>
    <property type="match status" value="1"/>
</dbReference>
<dbReference type="GO" id="GO:0009378">
    <property type="term" value="F:four-way junction helicase activity"/>
    <property type="evidence" value="ECO:0007669"/>
    <property type="project" value="TreeGrafter"/>
</dbReference>
<evidence type="ECO:0000256" key="1">
    <source>
        <dbReference type="ARBA" id="ARBA00001946"/>
    </source>
</evidence>
<dbReference type="GO" id="GO:0005524">
    <property type="term" value="F:ATP binding"/>
    <property type="evidence" value="ECO:0007669"/>
    <property type="project" value="UniProtKB-KW"/>
</dbReference>
<dbReference type="CDD" id="cd17920">
    <property type="entry name" value="DEXHc_RecQ"/>
    <property type="match status" value="1"/>
</dbReference>
<dbReference type="InterPro" id="IPR002121">
    <property type="entry name" value="HRDC_dom"/>
</dbReference>
<dbReference type="EC" id="5.6.2.4" evidence="16"/>
<dbReference type="InterPro" id="IPR014001">
    <property type="entry name" value="Helicase_ATP-bd"/>
</dbReference>
<dbReference type="GO" id="GO:0006281">
    <property type="term" value="P:DNA repair"/>
    <property type="evidence" value="ECO:0007669"/>
    <property type="project" value="UniProtKB-KW"/>
</dbReference>
<dbReference type="Proteomes" id="UP000294902">
    <property type="component" value="Unassembled WGS sequence"/>
</dbReference>
<dbReference type="Pfam" id="PF00270">
    <property type="entry name" value="DEAD"/>
    <property type="match status" value="1"/>
</dbReference>
<evidence type="ECO:0000259" key="18">
    <source>
        <dbReference type="PROSITE" id="PS51192"/>
    </source>
</evidence>
<dbReference type="InterPro" id="IPR036390">
    <property type="entry name" value="WH_DNA-bd_sf"/>
</dbReference>
<dbReference type="NCBIfam" id="TIGR01389">
    <property type="entry name" value="recQ"/>
    <property type="match status" value="1"/>
</dbReference>
<dbReference type="InterPro" id="IPR027417">
    <property type="entry name" value="P-loop_NTPase"/>
</dbReference>
<name>A0A4R3MMG1_9FIRM</name>
<evidence type="ECO:0000256" key="7">
    <source>
        <dbReference type="ARBA" id="ARBA00022801"/>
    </source>
</evidence>
<keyword evidence="14" id="KW-0413">Isomerase</keyword>
<keyword evidence="10" id="KW-0067">ATP-binding</keyword>
<keyword evidence="9" id="KW-0862">Zinc</keyword>
<evidence type="ECO:0000256" key="16">
    <source>
        <dbReference type="NCBIfam" id="TIGR01389"/>
    </source>
</evidence>
<dbReference type="PROSITE" id="PS51192">
    <property type="entry name" value="HELICASE_ATP_BIND_1"/>
    <property type="match status" value="1"/>
</dbReference>
<keyword evidence="12" id="KW-0233">DNA recombination</keyword>
<dbReference type="SUPFAM" id="SSF52540">
    <property type="entry name" value="P-loop containing nucleoside triphosphate hydrolases"/>
    <property type="match status" value="1"/>
</dbReference>
<evidence type="ECO:0000256" key="9">
    <source>
        <dbReference type="ARBA" id="ARBA00022833"/>
    </source>
</evidence>
<dbReference type="CDD" id="cd18794">
    <property type="entry name" value="SF2_C_RecQ"/>
    <property type="match status" value="1"/>
</dbReference>
<dbReference type="Gene3D" id="3.40.50.300">
    <property type="entry name" value="P-loop containing nucleotide triphosphate hydrolases"/>
    <property type="match status" value="2"/>
</dbReference>
<dbReference type="SMART" id="SM00341">
    <property type="entry name" value="HRDC"/>
    <property type="match status" value="1"/>
</dbReference>
<evidence type="ECO:0000256" key="10">
    <source>
        <dbReference type="ARBA" id="ARBA00022840"/>
    </source>
</evidence>
<keyword evidence="21" id="KW-1185">Reference proteome</keyword>
<dbReference type="Pfam" id="PF00271">
    <property type="entry name" value="Helicase_C"/>
    <property type="match status" value="1"/>
</dbReference>
<dbReference type="FunFam" id="3.40.50.300:FF:000296">
    <property type="entry name" value="ATP-dependent DNA helicase RecQ"/>
    <property type="match status" value="1"/>
</dbReference>
<evidence type="ECO:0000256" key="13">
    <source>
        <dbReference type="ARBA" id="ARBA00023204"/>
    </source>
</evidence>
<proteinExistence type="inferred from homology"/>
<dbReference type="InterPro" id="IPR044876">
    <property type="entry name" value="HRDC_dom_sf"/>
</dbReference>
<evidence type="ECO:0000256" key="2">
    <source>
        <dbReference type="ARBA" id="ARBA00001947"/>
    </source>
</evidence>
<dbReference type="GO" id="GO:0030894">
    <property type="term" value="C:replisome"/>
    <property type="evidence" value="ECO:0007669"/>
    <property type="project" value="TreeGrafter"/>
</dbReference>
<evidence type="ECO:0000256" key="15">
    <source>
        <dbReference type="ARBA" id="ARBA00034617"/>
    </source>
</evidence>
<evidence type="ECO:0000313" key="20">
    <source>
        <dbReference type="EMBL" id="TCT15483.1"/>
    </source>
</evidence>
<comment type="caution">
    <text evidence="20">The sequence shown here is derived from an EMBL/GenBank/DDBJ whole genome shotgun (WGS) entry which is preliminary data.</text>
</comment>
<dbReference type="RefSeq" id="WP_341472712.1">
    <property type="nucleotide sequence ID" value="NZ_SMAL01000003.1"/>
</dbReference>
<evidence type="ECO:0000256" key="11">
    <source>
        <dbReference type="ARBA" id="ARBA00023125"/>
    </source>
</evidence>
<dbReference type="NCBIfam" id="TIGR00614">
    <property type="entry name" value="recQ_fam"/>
    <property type="match status" value="1"/>
</dbReference>
<dbReference type="EMBL" id="SMAL01000003">
    <property type="protein sequence ID" value="TCT15483.1"/>
    <property type="molecule type" value="Genomic_DNA"/>
</dbReference>
<dbReference type="GO" id="GO:0043138">
    <property type="term" value="F:3'-5' DNA helicase activity"/>
    <property type="evidence" value="ECO:0007669"/>
    <property type="project" value="UniProtKB-EC"/>
</dbReference>
<dbReference type="Gene3D" id="1.10.10.10">
    <property type="entry name" value="Winged helix-like DNA-binding domain superfamily/Winged helix DNA-binding domain"/>
    <property type="match status" value="1"/>
</dbReference>
<dbReference type="InterPro" id="IPR011545">
    <property type="entry name" value="DEAD/DEAH_box_helicase_dom"/>
</dbReference>
<dbReference type="GO" id="GO:0009432">
    <property type="term" value="P:SOS response"/>
    <property type="evidence" value="ECO:0007669"/>
    <property type="project" value="UniProtKB-UniRule"/>
</dbReference>
<evidence type="ECO:0000313" key="21">
    <source>
        <dbReference type="Proteomes" id="UP000294902"/>
    </source>
</evidence>
<dbReference type="SUPFAM" id="SSF46785">
    <property type="entry name" value="Winged helix' DNA-binding domain"/>
    <property type="match status" value="1"/>
</dbReference>
<organism evidence="20 21">
    <name type="scientific">Natranaerovirga pectinivora</name>
    <dbReference type="NCBI Taxonomy" id="682400"/>
    <lineage>
        <taxon>Bacteria</taxon>
        <taxon>Bacillati</taxon>
        <taxon>Bacillota</taxon>
        <taxon>Clostridia</taxon>
        <taxon>Lachnospirales</taxon>
        <taxon>Natranaerovirgaceae</taxon>
        <taxon>Natranaerovirga</taxon>
    </lineage>
</organism>
<dbReference type="SMART" id="SM00490">
    <property type="entry name" value="HELICc"/>
    <property type="match status" value="1"/>
</dbReference>
<keyword evidence="5" id="KW-0547">Nucleotide-binding</keyword>
<dbReference type="PROSITE" id="PS51194">
    <property type="entry name" value="HELICASE_CTER"/>
    <property type="match status" value="1"/>
</dbReference>
<reference evidence="20 21" key="1">
    <citation type="submission" date="2019-03" db="EMBL/GenBank/DDBJ databases">
        <title>Genomic Encyclopedia of Type Strains, Phase IV (KMG-IV): sequencing the most valuable type-strain genomes for metagenomic binning, comparative biology and taxonomic classification.</title>
        <authorList>
            <person name="Goeker M."/>
        </authorList>
    </citation>
    <scope>NUCLEOTIDE SEQUENCE [LARGE SCALE GENOMIC DNA]</scope>
    <source>
        <strain evidence="20 21">DSM 24629</strain>
    </source>
</reference>
<dbReference type="FunFam" id="1.10.150.80:FF:000002">
    <property type="entry name" value="ATP-dependent DNA helicase RecQ"/>
    <property type="match status" value="1"/>
</dbReference>
<dbReference type="AlphaFoldDB" id="A0A4R3MMG1"/>
<dbReference type="PANTHER" id="PTHR13710">
    <property type="entry name" value="DNA HELICASE RECQ FAMILY MEMBER"/>
    <property type="match status" value="1"/>
</dbReference>
<keyword evidence="7" id="KW-0378">Hydrolase</keyword>
<dbReference type="GO" id="GO:0006260">
    <property type="term" value="P:DNA replication"/>
    <property type="evidence" value="ECO:0007669"/>
    <property type="project" value="InterPro"/>
</dbReference>
<dbReference type="InterPro" id="IPR006293">
    <property type="entry name" value="DNA_helicase_ATP-dep_RecQ_bac"/>
</dbReference>
<dbReference type="GO" id="GO:0046872">
    <property type="term" value="F:metal ion binding"/>
    <property type="evidence" value="ECO:0007669"/>
    <property type="project" value="UniProtKB-KW"/>
</dbReference>
<dbReference type="Gene3D" id="1.10.150.80">
    <property type="entry name" value="HRDC domain"/>
    <property type="match status" value="1"/>
</dbReference>
<dbReference type="SUPFAM" id="SSF47819">
    <property type="entry name" value="HRDC-like"/>
    <property type="match status" value="1"/>
</dbReference>
<gene>
    <name evidence="20" type="ORF">EDC18_103188</name>
</gene>
<feature type="domain" description="HRDC" evidence="17">
    <location>
        <begin position="527"/>
        <end position="606"/>
    </location>
</feature>
<dbReference type="GO" id="GO:0005737">
    <property type="term" value="C:cytoplasm"/>
    <property type="evidence" value="ECO:0007669"/>
    <property type="project" value="TreeGrafter"/>
</dbReference>
<keyword evidence="13" id="KW-0234">DNA repair</keyword>
<comment type="cofactor">
    <cofactor evidence="1">
        <name>Mg(2+)</name>
        <dbReference type="ChEBI" id="CHEBI:18420"/>
    </cofactor>
</comment>
<dbReference type="InterPro" id="IPR001650">
    <property type="entry name" value="Helicase_C-like"/>
</dbReference>
<dbReference type="PROSITE" id="PS50967">
    <property type="entry name" value="HRDC"/>
    <property type="match status" value="1"/>
</dbReference>
<evidence type="ECO:0000256" key="3">
    <source>
        <dbReference type="ARBA" id="ARBA00005446"/>
    </source>
</evidence>
<evidence type="ECO:0000256" key="12">
    <source>
        <dbReference type="ARBA" id="ARBA00023172"/>
    </source>
</evidence>
<feature type="domain" description="Helicase ATP-binding" evidence="18">
    <location>
        <begin position="26"/>
        <end position="195"/>
    </location>
</feature>
<keyword evidence="6" id="KW-0227">DNA damage</keyword>
<dbReference type="Pfam" id="PF09382">
    <property type="entry name" value="RQC"/>
    <property type="match status" value="1"/>
</dbReference>
<protein>
    <recommendedName>
        <fullName evidence="16">DNA helicase RecQ</fullName>
        <ecNumber evidence="16">5.6.2.4</ecNumber>
    </recommendedName>
</protein>
<evidence type="ECO:0000256" key="4">
    <source>
        <dbReference type="ARBA" id="ARBA00022723"/>
    </source>
</evidence>
<dbReference type="InterPro" id="IPR036388">
    <property type="entry name" value="WH-like_DNA-bd_sf"/>
</dbReference>
<dbReference type="PANTHER" id="PTHR13710:SF105">
    <property type="entry name" value="ATP-DEPENDENT DNA HELICASE Q1"/>
    <property type="match status" value="1"/>
</dbReference>
<dbReference type="InterPro" id="IPR010997">
    <property type="entry name" value="HRDC-like_sf"/>
</dbReference>
<evidence type="ECO:0000259" key="17">
    <source>
        <dbReference type="PROSITE" id="PS50967"/>
    </source>
</evidence>
<dbReference type="InterPro" id="IPR004589">
    <property type="entry name" value="DNA_helicase_ATP-dep_RecQ"/>
</dbReference>
<dbReference type="GO" id="GO:0003677">
    <property type="term" value="F:DNA binding"/>
    <property type="evidence" value="ECO:0007669"/>
    <property type="project" value="UniProtKB-KW"/>
</dbReference>
<dbReference type="SMART" id="SM00956">
    <property type="entry name" value="RQC"/>
    <property type="match status" value="1"/>
</dbReference>
<accession>A0A4R3MMG1</accession>
<dbReference type="GO" id="GO:0006310">
    <property type="term" value="P:DNA recombination"/>
    <property type="evidence" value="ECO:0007669"/>
    <property type="project" value="UniProtKB-UniRule"/>
</dbReference>
<sequence length="606" mass="69155">MEDKKYQLLKKYFGYDDFRYGQKELIDEILSGRDVLGIMPTGAGKSICYQIPALVMDGITVVISPLISLMKDQVDTLLEMGIEAAFINSSLSDLEYRQVIEGLRNNQYKLIYVAPERFEMEGFINILSRLHISLIAVDEAHCVSQWGHDFRPSYTNIANIIQKLPSRPLIAAFTATATPIVRKDIIKLLQLKKPFTITTGFDRENIYFEVVKNENKFDFIHHYLQENKTQSGLIYCSTRKTVDSVYKKLKDKGYKVRKYHAGLSEDERSKSQEDFLYDKATIMVATNAFGMGIDKSNIRFVLHYNMPKNIESYYQEAGRAGRDGLPSNCVLLYSPADTVMNKFLIEQSSDDVDKQGEYKKLYEMVDYCNTEGCLRTYILNYFGDKVLNTICNNCSSCNNEVEEQDITIEAQKIMSCIKRMNERFGTAMVANVLKGSKNSKVTSLGFHTLPTYGIMKEYKIESIKEIIGYLIAENIVFQSGDKYPTLALGQSAYDVLKGHKTITIKRVLVKEKAKKGLKDKGNKADNKVVDMTLFESLRELRMRIAKEQRVPPFVVFSDATLNEMCIDYPTTEEAFLEVSGVGQFKLEKYGEEFITAIKNFVDSKDQ</sequence>